<dbReference type="EMBL" id="LSFN01000007">
    <property type="protein sequence ID" value="OAB75568.1"/>
    <property type="molecule type" value="Genomic_DNA"/>
</dbReference>
<gene>
    <name evidence="2" type="ORF">PNBC_08015</name>
</gene>
<proteinExistence type="predicted"/>
<keyword evidence="3" id="KW-1185">Reference proteome</keyword>
<dbReference type="RefSeq" id="WP_068656960.1">
    <property type="nucleotide sequence ID" value="NZ_CP017773.1"/>
</dbReference>
<accession>A0A167EI64</accession>
<dbReference type="AlphaFoldDB" id="A0A167EI64"/>
<evidence type="ECO:0000256" key="1">
    <source>
        <dbReference type="SAM" id="MobiDB-lite"/>
    </source>
</evidence>
<evidence type="ECO:0000313" key="2">
    <source>
        <dbReference type="EMBL" id="OAB75568.1"/>
    </source>
</evidence>
<dbReference type="KEGG" id="pcx:LPB68_21725"/>
<reference evidence="2 3" key="1">
    <citation type="submission" date="2016-02" db="EMBL/GenBank/DDBJ databases">
        <title>Paenibacillus sp. LPB0068, isolated from Crassostrea gigas.</title>
        <authorList>
            <person name="Shin S.-K."/>
            <person name="Yi H."/>
        </authorList>
    </citation>
    <scope>NUCLEOTIDE SEQUENCE [LARGE SCALE GENOMIC DNA]</scope>
    <source>
        <strain evidence="2 3">LPB0068</strain>
    </source>
</reference>
<protein>
    <submittedName>
        <fullName evidence="2">Uncharacterized protein</fullName>
    </submittedName>
</protein>
<comment type="caution">
    <text evidence="2">The sequence shown here is derived from an EMBL/GenBank/DDBJ whole genome shotgun (WGS) entry which is preliminary data.</text>
</comment>
<name>A0A167EI64_9BACL</name>
<feature type="region of interest" description="Disordered" evidence="1">
    <location>
        <begin position="66"/>
        <end position="92"/>
    </location>
</feature>
<sequence>MAKISKLAQAQKIEDQIKELREKQKQLVEKAQKEIGEHLMDSWDVEDIEQAKKIIDKFQTEAKALFKKENGSNPNNPQPSITNNPPSVSDNS</sequence>
<feature type="compositionally biased region" description="Polar residues" evidence="1">
    <location>
        <begin position="71"/>
        <end position="92"/>
    </location>
</feature>
<dbReference type="Proteomes" id="UP000077134">
    <property type="component" value="Unassembled WGS sequence"/>
</dbReference>
<evidence type="ECO:0000313" key="3">
    <source>
        <dbReference type="Proteomes" id="UP000077134"/>
    </source>
</evidence>
<organism evidence="2 3">
    <name type="scientific">Paenibacillus crassostreae</name>
    <dbReference type="NCBI Taxonomy" id="1763538"/>
    <lineage>
        <taxon>Bacteria</taxon>
        <taxon>Bacillati</taxon>
        <taxon>Bacillota</taxon>
        <taxon>Bacilli</taxon>
        <taxon>Bacillales</taxon>
        <taxon>Paenibacillaceae</taxon>
        <taxon>Paenibacillus</taxon>
    </lineage>
</organism>